<dbReference type="OrthoDB" id="9805957at2759"/>
<evidence type="ECO:0000259" key="6">
    <source>
        <dbReference type="SMART" id="SM00409"/>
    </source>
</evidence>
<dbReference type="Pfam" id="PF07686">
    <property type="entry name" value="V-set"/>
    <property type="match status" value="1"/>
</dbReference>
<dbReference type="SMART" id="SM00409">
    <property type="entry name" value="IG"/>
    <property type="match status" value="1"/>
</dbReference>
<dbReference type="InterPro" id="IPR003599">
    <property type="entry name" value="Ig_sub"/>
</dbReference>
<dbReference type="Gene3D" id="2.60.40.10">
    <property type="entry name" value="Immunoglobulins"/>
    <property type="match status" value="1"/>
</dbReference>
<feature type="chain" id="PRO_5040306253" description="Immunoglobulin domain-containing protein" evidence="5">
    <location>
        <begin position="20"/>
        <end position="247"/>
    </location>
</feature>
<sequence>MIFPLQILSLLAIHWTAMGHVLEAHGTEGGDLNIKCPYPDDYLHRPKYVCRHPCGRWDVLITSAVSERAGRFLLNDNSVWRFFTVTIIKLSLQDAGLYYCGIETWGRDWMVKVKVTVSKDYSMETATVPLTLDGNNGVPDSLVVVGAALGVLACLIMAALVAILRGRSVSKSLADSSISVDSVLDEEDPEHVYDEYTETVVYSTIGLPQEESEQAYCTVQFSDLPSNENDLYSLVMMKVMENYSEFC</sequence>
<feature type="signal peptide" evidence="5">
    <location>
        <begin position="1"/>
        <end position="19"/>
    </location>
</feature>
<evidence type="ECO:0000256" key="4">
    <source>
        <dbReference type="SAM" id="Phobius"/>
    </source>
</evidence>
<dbReference type="InterPro" id="IPR036179">
    <property type="entry name" value="Ig-like_dom_sf"/>
</dbReference>
<dbReference type="PANTHER" id="PTHR11860">
    <property type="entry name" value="POLYMERIC-IMMUNOGLOBULIN RECEPTOR"/>
    <property type="match status" value="1"/>
</dbReference>
<dbReference type="PANTHER" id="PTHR11860:SF118">
    <property type="entry name" value="CMRF35-LIKE MOLECULE 3-RELATED"/>
    <property type="match status" value="1"/>
</dbReference>
<reference evidence="7" key="1">
    <citation type="journal article" date="2023" name="Science">
        <title>Genome structures resolve the early diversification of teleost fishes.</title>
        <authorList>
            <person name="Parey E."/>
            <person name="Louis A."/>
            <person name="Montfort J."/>
            <person name="Bouchez O."/>
            <person name="Roques C."/>
            <person name="Iampietro C."/>
            <person name="Lluch J."/>
            <person name="Castinel A."/>
            <person name="Donnadieu C."/>
            <person name="Desvignes T."/>
            <person name="Floi Bucao C."/>
            <person name="Jouanno E."/>
            <person name="Wen M."/>
            <person name="Mejri S."/>
            <person name="Dirks R."/>
            <person name="Jansen H."/>
            <person name="Henkel C."/>
            <person name="Chen W.J."/>
            <person name="Zahm M."/>
            <person name="Cabau C."/>
            <person name="Klopp C."/>
            <person name="Thompson A.W."/>
            <person name="Robinson-Rechavi M."/>
            <person name="Braasch I."/>
            <person name="Lecointre G."/>
            <person name="Bobe J."/>
            <person name="Postlethwait J.H."/>
            <person name="Berthelot C."/>
            <person name="Roest Crollius H."/>
            <person name="Guiguen Y."/>
        </authorList>
    </citation>
    <scope>NUCLEOTIDE SEQUENCE</scope>
    <source>
        <strain evidence="7">Concon-B</strain>
    </source>
</reference>
<evidence type="ECO:0000256" key="1">
    <source>
        <dbReference type="ARBA" id="ARBA00004370"/>
    </source>
</evidence>
<name>A0A9Q1HVU5_CONCO</name>
<comment type="caution">
    <text evidence="7">The sequence shown here is derived from an EMBL/GenBank/DDBJ whole genome shotgun (WGS) entry which is preliminary data.</text>
</comment>
<keyword evidence="8" id="KW-1185">Reference proteome</keyword>
<dbReference type="GO" id="GO:0004888">
    <property type="term" value="F:transmembrane signaling receptor activity"/>
    <property type="evidence" value="ECO:0007669"/>
    <property type="project" value="TreeGrafter"/>
</dbReference>
<dbReference type="CDD" id="cd05716">
    <property type="entry name" value="IgV_pIgR_like"/>
    <property type="match status" value="1"/>
</dbReference>
<dbReference type="SUPFAM" id="SSF48726">
    <property type="entry name" value="Immunoglobulin"/>
    <property type="match status" value="1"/>
</dbReference>
<keyword evidence="3 4" id="KW-0472">Membrane</keyword>
<accession>A0A9Q1HVU5</accession>
<dbReference type="InterPro" id="IPR013783">
    <property type="entry name" value="Ig-like_fold"/>
</dbReference>
<evidence type="ECO:0000256" key="2">
    <source>
        <dbReference type="ARBA" id="ARBA00022692"/>
    </source>
</evidence>
<protein>
    <recommendedName>
        <fullName evidence="6">Immunoglobulin domain-containing protein</fullName>
    </recommendedName>
</protein>
<dbReference type="GO" id="GO:0005886">
    <property type="term" value="C:plasma membrane"/>
    <property type="evidence" value="ECO:0007669"/>
    <property type="project" value="TreeGrafter"/>
</dbReference>
<evidence type="ECO:0000256" key="5">
    <source>
        <dbReference type="SAM" id="SignalP"/>
    </source>
</evidence>
<organism evidence="7 8">
    <name type="scientific">Conger conger</name>
    <name type="common">Conger eel</name>
    <name type="synonym">Muraena conger</name>
    <dbReference type="NCBI Taxonomy" id="82655"/>
    <lineage>
        <taxon>Eukaryota</taxon>
        <taxon>Metazoa</taxon>
        <taxon>Chordata</taxon>
        <taxon>Craniata</taxon>
        <taxon>Vertebrata</taxon>
        <taxon>Euteleostomi</taxon>
        <taxon>Actinopterygii</taxon>
        <taxon>Neopterygii</taxon>
        <taxon>Teleostei</taxon>
        <taxon>Anguilliformes</taxon>
        <taxon>Congridae</taxon>
        <taxon>Conger</taxon>
    </lineage>
</organism>
<evidence type="ECO:0000256" key="3">
    <source>
        <dbReference type="ARBA" id="ARBA00023136"/>
    </source>
</evidence>
<evidence type="ECO:0000313" key="8">
    <source>
        <dbReference type="Proteomes" id="UP001152803"/>
    </source>
</evidence>
<comment type="subcellular location">
    <subcellularLocation>
        <location evidence="1">Membrane</location>
    </subcellularLocation>
</comment>
<keyword evidence="4" id="KW-1133">Transmembrane helix</keyword>
<dbReference type="Proteomes" id="UP001152803">
    <property type="component" value="Unassembled WGS sequence"/>
</dbReference>
<feature type="transmembrane region" description="Helical" evidence="4">
    <location>
        <begin position="142"/>
        <end position="164"/>
    </location>
</feature>
<feature type="domain" description="Immunoglobulin" evidence="6">
    <location>
        <begin position="21"/>
        <end position="118"/>
    </location>
</feature>
<evidence type="ECO:0000313" key="7">
    <source>
        <dbReference type="EMBL" id="KAJ8265804.1"/>
    </source>
</evidence>
<dbReference type="AlphaFoldDB" id="A0A9Q1HVU5"/>
<keyword evidence="5" id="KW-0732">Signal</keyword>
<dbReference type="InterPro" id="IPR050671">
    <property type="entry name" value="CD300_family_receptors"/>
</dbReference>
<keyword evidence="2 4" id="KW-0812">Transmembrane</keyword>
<dbReference type="EMBL" id="JAFJMO010000010">
    <property type="protein sequence ID" value="KAJ8265804.1"/>
    <property type="molecule type" value="Genomic_DNA"/>
</dbReference>
<proteinExistence type="predicted"/>
<gene>
    <name evidence="7" type="ORF">COCON_G00149030</name>
</gene>
<dbReference type="InterPro" id="IPR013106">
    <property type="entry name" value="Ig_V-set"/>
</dbReference>